<keyword evidence="12" id="KW-1185">Reference proteome</keyword>
<keyword evidence="6 8" id="KW-0378">Hydrolase</keyword>
<evidence type="ECO:0000259" key="9">
    <source>
        <dbReference type="Pfam" id="PF00883"/>
    </source>
</evidence>
<feature type="binding site" evidence="8">
    <location>
        <position position="355"/>
    </location>
    <ligand>
        <name>Mn(2+)</name>
        <dbReference type="ChEBI" id="CHEBI:29035"/>
        <label>1</label>
    </ligand>
</feature>
<feature type="binding site" evidence="8">
    <location>
        <position position="278"/>
    </location>
    <ligand>
        <name>Mn(2+)</name>
        <dbReference type="ChEBI" id="CHEBI:29035"/>
        <label>2</label>
    </ligand>
</feature>
<feature type="active site" evidence="8">
    <location>
        <position position="359"/>
    </location>
</feature>
<evidence type="ECO:0000313" key="11">
    <source>
        <dbReference type="EMBL" id="OAB86865.1"/>
    </source>
</evidence>
<name>A0A176QB01_9MICO</name>
<evidence type="ECO:0000256" key="3">
    <source>
        <dbReference type="ARBA" id="ARBA00009528"/>
    </source>
</evidence>
<dbReference type="EMBL" id="LQZG01000003">
    <property type="protein sequence ID" value="OAB86865.1"/>
    <property type="molecule type" value="Genomic_DNA"/>
</dbReference>
<dbReference type="SUPFAM" id="SSF52949">
    <property type="entry name" value="Macro domain-like"/>
    <property type="match status" value="1"/>
</dbReference>
<proteinExistence type="inferred from homology"/>
<feature type="active site" evidence="8">
    <location>
        <position position="285"/>
    </location>
</feature>
<feature type="binding site" evidence="8">
    <location>
        <position position="296"/>
    </location>
    <ligand>
        <name>Mn(2+)</name>
        <dbReference type="ChEBI" id="CHEBI:29035"/>
        <label>2</label>
    </ligand>
</feature>
<protein>
    <recommendedName>
        <fullName evidence="8">Probable cytosol aminopeptidase</fullName>
        <ecNumber evidence="8">3.4.11.1</ecNumber>
    </recommendedName>
    <alternativeName>
        <fullName evidence="8">Leucine aminopeptidase</fullName>
        <shortName evidence="8">LAP</shortName>
        <ecNumber evidence="8">3.4.11.10</ecNumber>
    </alternativeName>
    <alternativeName>
        <fullName evidence="8">Leucyl aminopeptidase</fullName>
    </alternativeName>
</protein>
<feature type="domain" description="Peptidase M17 leucyl aminopeptidase N-terminal" evidence="10">
    <location>
        <begin position="45"/>
        <end position="151"/>
    </location>
</feature>
<comment type="catalytic activity">
    <reaction evidence="2 8">
        <text>Release of an N-terminal amino acid, preferentially leucine, but not glutamic or aspartic acids.</text>
        <dbReference type="EC" id="3.4.11.10"/>
    </reaction>
</comment>
<dbReference type="SUPFAM" id="SSF53187">
    <property type="entry name" value="Zn-dependent exopeptidases"/>
    <property type="match status" value="1"/>
</dbReference>
<comment type="function">
    <text evidence="7 8">Presumably involved in the processing and regular turnover of intracellular proteins. Catalyzes the removal of unsubstituted N-terminal amino acids from various peptides.</text>
</comment>
<comment type="subcellular location">
    <subcellularLocation>
        <location evidence="8">Cytoplasm</location>
    </subcellularLocation>
</comment>
<dbReference type="AlphaFoldDB" id="A0A176QB01"/>
<feature type="domain" description="Cytosol aminopeptidase" evidence="9">
    <location>
        <begin position="189"/>
        <end position="502"/>
    </location>
</feature>
<dbReference type="PANTHER" id="PTHR11963">
    <property type="entry name" value="LEUCINE AMINOPEPTIDASE-RELATED"/>
    <property type="match status" value="1"/>
</dbReference>
<comment type="catalytic activity">
    <reaction evidence="1 8">
        <text>Release of an N-terminal amino acid, Xaa-|-Yaa-, in which Xaa is preferably Leu, but may be other amino acids including Pro although not Arg or Lys, and Yaa may be Pro. Amino acid amides and methyl esters are also readily hydrolyzed, but rates on arylamides are exceedingly low.</text>
        <dbReference type="EC" id="3.4.11.1"/>
    </reaction>
</comment>
<dbReference type="Gene3D" id="3.40.630.10">
    <property type="entry name" value="Zn peptidases"/>
    <property type="match status" value="1"/>
</dbReference>
<keyword evidence="8" id="KW-0963">Cytoplasm</keyword>
<dbReference type="GO" id="GO:0070006">
    <property type="term" value="F:metalloaminopeptidase activity"/>
    <property type="evidence" value="ECO:0007669"/>
    <property type="project" value="InterPro"/>
</dbReference>
<evidence type="ECO:0000256" key="2">
    <source>
        <dbReference type="ARBA" id="ARBA00000967"/>
    </source>
</evidence>
<dbReference type="GO" id="GO:0006508">
    <property type="term" value="P:proteolysis"/>
    <property type="evidence" value="ECO:0007669"/>
    <property type="project" value="UniProtKB-KW"/>
</dbReference>
<dbReference type="InterPro" id="IPR011356">
    <property type="entry name" value="Leucine_aapep/pepB"/>
</dbReference>
<evidence type="ECO:0000313" key="12">
    <source>
        <dbReference type="Proteomes" id="UP000076976"/>
    </source>
</evidence>
<dbReference type="InterPro" id="IPR000819">
    <property type="entry name" value="Peptidase_M17_C"/>
</dbReference>
<dbReference type="Gene3D" id="3.40.220.10">
    <property type="entry name" value="Leucine Aminopeptidase, subunit E, domain 1"/>
    <property type="match status" value="1"/>
</dbReference>
<evidence type="ECO:0000256" key="4">
    <source>
        <dbReference type="ARBA" id="ARBA00022438"/>
    </source>
</evidence>
<comment type="similarity">
    <text evidence="3 8">Belongs to the peptidase M17 family.</text>
</comment>
<dbReference type="Pfam" id="PF00883">
    <property type="entry name" value="Peptidase_M17"/>
    <property type="match status" value="1"/>
</dbReference>
<evidence type="ECO:0000256" key="7">
    <source>
        <dbReference type="ARBA" id="ARBA00049972"/>
    </source>
</evidence>
<dbReference type="EC" id="3.4.11.10" evidence="8"/>
<accession>A0A176QB01</accession>
<dbReference type="EC" id="3.4.11.1" evidence="8"/>
<evidence type="ECO:0000256" key="1">
    <source>
        <dbReference type="ARBA" id="ARBA00000135"/>
    </source>
</evidence>
<dbReference type="NCBIfam" id="NF002073">
    <property type="entry name" value="PRK00913.1-2"/>
    <property type="match status" value="1"/>
</dbReference>
<organism evidence="11 12">
    <name type="scientific">Janibacter melonis</name>
    <dbReference type="NCBI Taxonomy" id="262209"/>
    <lineage>
        <taxon>Bacteria</taxon>
        <taxon>Bacillati</taxon>
        <taxon>Actinomycetota</taxon>
        <taxon>Actinomycetes</taxon>
        <taxon>Micrococcales</taxon>
        <taxon>Intrasporangiaceae</taxon>
        <taxon>Janibacter</taxon>
    </lineage>
</organism>
<dbReference type="PRINTS" id="PR00481">
    <property type="entry name" value="LAMNOPPTDASE"/>
</dbReference>
<evidence type="ECO:0000256" key="8">
    <source>
        <dbReference type="HAMAP-Rule" id="MF_00181"/>
    </source>
</evidence>
<keyword evidence="4 8" id="KW-0031">Aminopeptidase</keyword>
<dbReference type="PANTHER" id="PTHR11963:SF23">
    <property type="entry name" value="CYTOSOL AMINOPEPTIDASE"/>
    <property type="match status" value="1"/>
</dbReference>
<keyword evidence="8" id="KW-0464">Manganese</keyword>
<feature type="binding site" evidence="8">
    <location>
        <position position="357"/>
    </location>
    <ligand>
        <name>Mn(2+)</name>
        <dbReference type="ChEBI" id="CHEBI:29035"/>
        <label>2</label>
    </ligand>
</feature>
<evidence type="ECO:0000256" key="5">
    <source>
        <dbReference type="ARBA" id="ARBA00022670"/>
    </source>
</evidence>
<dbReference type="InterPro" id="IPR008283">
    <property type="entry name" value="Peptidase_M17_N"/>
</dbReference>
<evidence type="ECO:0000256" key="6">
    <source>
        <dbReference type="ARBA" id="ARBA00022801"/>
    </source>
</evidence>
<dbReference type="STRING" id="262209.AWH69_10645"/>
<comment type="cofactor">
    <cofactor evidence="8">
        <name>Mn(2+)</name>
        <dbReference type="ChEBI" id="CHEBI:29035"/>
    </cofactor>
    <text evidence="8">Binds 2 manganese ions per subunit.</text>
</comment>
<feature type="binding site" evidence="8">
    <location>
        <position position="273"/>
    </location>
    <ligand>
        <name>Mn(2+)</name>
        <dbReference type="ChEBI" id="CHEBI:29035"/>
        <label>2</label>
    </ligand>
</feature>
<reference evidence="11 12" key="1">
    <citation type="submission" date="2016-01" db="EMBL/GenBank/DDBJ databases">
        <title>Janibacter melonis strain CD11_4 genome sequencing and assembly.</title>
        <authorList>
            <person name="Nair G.R."/>
            <person name="Kaur G."/>
            <person name="Chander A.M."/>
            <person name="Mayilraj S."/>
        </authorList>
    </citation>
    <scope>NUCLEOTIDE SEQUENCE [LARGE SCALE GENOMIC DNA]</scope>
    <source>
        <strain evidence="11 12">CD11-4</strain>
    </source>
</reference>
<gene>
    <name evidence="8" type="primary">pepA</name>
    <name evidence="11" type="ORF">AWH69_10645</name>
</gene>
<dbReference type="GO" id="GO:0005737">
    <property type="term" value="C:cytoplasm"/>
    <property type="evidence" value="ECO:0007669"/>
    <property type="project" value="UniProtKB-SubCell"/>
</dbReference>
<sequence length="510" mass="52141">MPRLALGNTSLAGYSGDTVVVGLRPAESPKGGRRRKDAAPAAQVATGVELDATLADEIASLVEVLAPKTALGSTTLAAAPAGLRARTLLLVGLGDDAPTTETLRRVAGAATRALPKATSVRLLLPHDGPAQLAAIAEGALSGSYSFTAHKSADAEGGLETVEIGTTLGKEHAPKDVLARAEVLGRAVAWARDLVNTAPNLLYPQSFADRVADVVKASPGKISLTVLDDEDLAKGGFGGIVGVGQGSSRPPRIVQMTYTPSRSRKAPHVGLVGKGITFDTGGVCIKPAASMATMKSDMAGAAAVAATVVAAAELEIPVAVSGYLCLAENMPGGNAQRPGDVVTMRNGMTVEILDTDAEGRMVLADGMSLAAEQGAEVILDIATLTGACMVALGPDIYGVMSNDESVRDAVGVASAATDEPSWPLPLPRDLRPGLDSFVADIAHKADRMGGALTAGIFLEEFARTKDGETIPWAHLDIAGPSFRDGGARDHLPKGGTGVGVATMLRYLEDLA</sequence>
<dbReference type="GO" id="GO:0030145">
    <property type="term" value="F:manganese ion binding"/>
    <property type="evidence" value="ECO:0007669"/>
    <property type="project" value="UniProtKB-UniRule"/>
</dbReference>
<comment type="caution">
    <text evidence="11">The sequence shown here is derived from an EMBL/GenBank/DDBJ whole genome shotgun (WGS) entry which is preliminary data.</text>
</comment>
<dbReference type="CDD" id="cd00433">
    <property type="entry name" value="Peptidase_M17"/>
    <property type="match status" value="1"/>
</dbReference>
<feature type="binding site" evidence="8">
    <location>
        <position position="278"/>
    </location>
    <ligand>
        <name>Mn(2+)</name>
        <dbReference type="ChEBI" id="CHEBI:29035"/>
        <label>1</label>
    </ligand>
</feature>
<dbReference type="RefSeq" id="WP_068275191.1">
    <property type="nucleotide sequence ID" value="NZ_LQZG01000003.1"/>
</dbReference>
<keyword evidence="5 8" id="KW-0645">Protease</keyword>
<keyword evidence="8" id="KW-0479">Metal-binding</keyword>
<dbReference type="InterPro" id="IPR023042">
    <property type="entry name" value="Peptidase_M17_leu_NH2_pept"/>
</dbReference>
<feature type="binding site" evidence="8">
    <location>
        <position position="357"/>
    </location>
    <ligand>
        <name>Mn(2+)</name>
        <dbReference type="ChEBI" id="CHEBI:29035"/>
        <label>1</label>
    </ligand>
</feature>
<dbReference type="Proteomes" id="UP000076976">
    <property type="component" value="Unassembled WGS sequence"/>
</dbReference>
<dbReference type="Pfam" id="PF02789">
    <property type="entry name" value="Peptidase_M17_N"/>
    <property type="match status" value="1"/>
</dbReference>
<dbReference type="HAMAP" id="MF_00181">
    <property type="entry name" value="Cytosol_peptidase_M17"/>
    <property type="match status" value="1"/>
</dbReference>
<dbReference type="InterPro" id="IPR043472">
    <property type="entry name" value="Macro_dom-like"/>
</dbReference>
<evidence type="ECO:0000259" key="10">
    <source>
        <dbReference type="Pfam" id="PF02789"/>
    </source>
</evidence>